<reference evidence="9 10" key="1">
    <citation type="submission" date="2020-03" db="EMBL/GenBank/DDBJ databases">
        <title>Genomic Encyclopedia of Type Strains, Phase IV (KMG-IV): sequencing the most valuable type-strain genomes for metagenomic binning, comparative biology and taxonomic classification.</title>
        <authorList>
            <person name="Goeker M."/>
        </authorList>
    </citation>
    <scope>NUCLEOTIDE SEQUENCE [LARGE SCALE GENOMIC DNA]</scope>
    <source>
        <strain evidence="9 10">DSM 103870</strain>
    </source>
</reference>
<dbReference type="PANTHER" id="PTHR43586:SF8">
    <property type="entry name" value="CYSTEINE DESULFURASE 1, CHLOROPLASTIC"/>
    <property type="match status" value="1"/>
</dbReference>
<keyword evidence="4 9" id="KW-0808">Transferase</keyword>
<feature type="domain" description="Aminotransferase class V" evidence="8">
    <location>
        <begin position="279"/>
        <end position="648"/>
    </location>
</feature>
<evidence type="ECO:0000256" key="5">
    <source>
        <dbReference type="ARBA" id="ARBA00022898"/>
    </source>
</evidence>
<organism evidence="9 10">
    <name type="scientific">Pseudochelatococcus lubricantis</name>
    <dbReference type="NCBI Taxonomy" id="1538102"/>
    <lineage>
        <taxon>Bacteria</taxon>
        <taxon>Pseudomonadati</taxon>
        <taxon>Pseudomonadota</taxon>
        <taxon>Alphaproteobacteria</taxon>
        <taxon>Hyphomicrobiales</taxon>
        <taxon>Chelatococcaceae</taxon>
        <taxon>Pseudochelatococcus</taxon>
    </lineage>
</organism>
<dbReference type="InterPro" id="IPR000192">
    <property type="entry name" value="Aminotrans_V_dom"/>
</dbReference>
<evidence type="ECO:0000256" key="1">
    <source>
        <dbReference type="ARBA" id="ARBA00001933"/>
    </source>
</evidence>
<name>A0ABX0V535_9HYPH</name>
<dbReference type="EMBL" id="JAASQI010000008">
    <property type="protein sequence ID" value="NIJ59400.1"/>
    <property type="molecule type" value="Genomic_DNA"/>
</dbReference>
<dbReference type="SUPFAM" id="SSF53383">
    <property type="entry name" value="PLP-dependent transferases"/>
    <property type="match status" value="1"/>
</dbReference>
<keyword evidence="10" id="KW-1185">Reference proteome</keyword>
<dbReference type="InterPro" id="IPR015422">
    <property type="entry name" value="PyrdxlP-dep_Trfase_small"/>
</dbReference>
<dbReference type="InterPro" id="IPR015421">
    <property type="entry name" value="PyrdxlP-dep_Trfase_major"/>
</dbReference>
<evidence type="ECO:0000256" key="3">
    <source>
        <dbReference type="ARBA" id="ARBA00012239"/>
    </source>
</evidence>
<evidence type="ECO:0000256" key="6">
    <source>
        <dbReference type="ARBA" id="ARBA00050776"/>
    </source>
</evidence>
<sequence length="658" mass="69235">MTTQSEPRAVLPSGQDQSPLTSLLSQLVREAFSGASAAPSLPEGLPEATPQRAAIPSVAAPPAPVDSVSLTAPSLPADLPVIAPAAAHADPAAQVPEAALAPAFAPDRSGHVSVPGSGFLPGDYLTPPGDYASVSGYAPVSAYAPAGGHPAPSGAPTSDGALALDHVLHPHEVFVFGEPRFLGGYEDRQGGDTVIAQHHARHDSTPNYYFLQQREAPPRADAVPASVGPGGTAASPAHPATAHAAANAPRDSVLTAFETRGLRRDFPVLHQTVNGKPLVWLDNAATTQKPQSVIDITSEFYSRHNSNIHRAAHTLAARSTDLFEGARDKLRDFIGAASSREIVFLRGTTEAINLVANSFGQQFIGAGDEILITHIEHHANIVPWQLLARRTGAVLKVAPVDDNGTLLLDQFAALLGPRTKFVSVTHVANALGTINPVAEIIALSHARGVPVLVDAAQSSPHLPLDVRALDADFLVLSGHKIFGPTGIGILYGKERWLEALPPWQGGGHMIRDVTFERTIFQGPPEKFEAGTPDIAGAVGLGAAVDYINNVGIADIAAYEHALLDYANEGLATVPGLRIIGTSPLKASVLSFVVKGFESEQVARHLDRHGIATRSGHHCAQPALRRFGVETTVRASLAFYNTREDVDALVNALHLLPKR</sequence>
<evidence type="ECO:0000256" key="7">
    <source>
        <dbReference type="SAM" id="MobiDB-lite"/>
    </source>
</evidence>
<dbReference type="Proteomes" id="UP001429580">
    <property type="component" value="Unassembled WGS sequence"/>
</dbReference>
<feature type="region of interest" description="Disordered" evidence="7">
    <location>
        <begin position="35"/>
        <end position="67"/>
    </location>
</feature>
<dbReference type="EC" id="2.8.1.7" evidence="3"/>
<feature type="region of interest" description="Disordered" evidence="7">
    <location>
        <begin position="219"/>
        <end position="248"/>
    </location>
</feature>
<dbReference type="PANTHER" id="PTHR43586">
    <property type="entry name" value="CYSTEINE DESULFURASE"/>
    <property type="match status" value="1"/>
</dbReference>
<comment type="similarity">
    <text evidence="2">Belongs to the class-V pyridoxal-phosphate-dependent aminotransferase family. Csd subfamily.</text>
</comment>
<dbReference type="Gene3D" id="3.90.1150.10">
    <property type="entry name" value="Aspartate Aminotransferase, domain 1"/>
    <property type="match status" value="1"/>
</dbReference>
<dbReference type="InterPro" id="IPR010970">
    <property type="entry name" value="Cys_dSase_SufS"/>
</dbReference>
<dbReference type="CDD" id="cd06453">
    <property type="entry name" value="SufS_like"/>
    <property type="match status" value="1"/>
</dbReference>
<keyword evidence="5" id="KW-0663">Pyridoxal phosphate</keyword>
<dbReference type="RefSeq" id="WP_166954671.1">
    <property type="nucleotide sequence ID" value="NZ_JAASQI010000008.1"/>
</dbReference>
<proteinExistence type="inferred from homology"/>
<comment type="catalytic activity">
    <reaction evidence="6">
        <text>(sulfur carrier)-H + L-cysteine = (sulfur carrier)-SH + L-alanine</text>
        <dbReference type="Rhea" id="RHEA:43892"/>
        <dbReference type="Rhea" id="RHEA-COMP:14737"/>
        <dbReference type="Rhea" id="RHEA-COMP:14739"/>
        <dbReference type="ChEBI" id="CHEBI:29917"/>
        <dbReference type="ChEBI" id="CHEBI:35235"/>
        <dbReference type="ChEBI" id="CHEBI:57972"/>
        <dbReference type="ChEBI" id="CHEBI:64428"/>
        <dbReference type="EC" id="2.8.1.7"/>
    </reaction>
</comment>
<gene>
    <name evidence="9" type="ORF">FHS82_003255</name>
</gene>
<comment type="caution">
    <text evidence="9">The sequence shown here is derived from an EMBL/GenBank/DDBJ whole genome shotgun (WGS) entry which is preliminary data.</text>
</comment>
<keyword evidence="9" id="KW-0456">Lyase</keyword>
<dbReference type="InterPro" id="IPR015424">
    <property type="entry name" value="PyrdxlP-dep_Trfase"/>
</dbReference>
<dbReference type="Pfam" id="PF00266">
    <property type="entry name" value="Aminotran_5"/>
    <property type="match status" value="1"/>
</dbReference>
<evidence type="ECO:0000259" key="8">
    <source>
        <dbReference type="Pfam" id="PF00266"/>
    </source>
</evidence>
<protein>
    <recommendedName>
        <fullName evidence="3">cysteine desulfurase</fullName>
        <ecNumber evidence="3">2.8.1.7</ecNumber>
    </recommendedName>
</protein>
<dbReference type="NCBIfam" id="TIGR01979">
    <property type="entry name" value="sufS"/>
    <property type="match status" value="1"/>
</dbReference>
<evidence type="ECO:0000256" key="2">
    <source>
        <dbReference type="ARBA" id="ARBA00010447"/>
    </source>
</evidence>
<dbReference type="Gene3D" id="3.40.640.10">
    <property type="entry name" value="Type I PLP-dependent aspartate aminotransferase-like (Major domain)"/>
    <property type="match status" value="1"/>
</dbReference>
<evidence type="ECO:0000313" key="9">
    <source>
        <dbReference type="EMBL" id="NIJ59400.1"/>
    </source>
</evidence>
<dbReference type="GO" id="GO:0009000">
    <property type="term" value="F:selenocysteine lyase activity"/>
    <property type="evidence" value="ECO:0007669"/>
    <property type="project" value="UniProtKB-EC"/>
</dbReference>
<feature type="compositionally biased region" description="Low complexity" evidence="7">
    <location>
        <begin position="232"/>
        <end position="248"/>
    </location>
</feature>
<dbReference type="GO" id="GO:0031071">
    <property type="term" value="F:cysteine desulfurase activity"/>
    <property type="evidence" value="ECO:0007669"/>
    <property type="project" value="UniProtKB-EC"/>
</dbReference>
<evidence type="ECO:0000313" key="10">
    <source>
        <dbReference type="Proteomes" id="UP001429580"/>
    </source>
</evidence>
<evidence type="ECO:0000256" key="4">
    <source>
        <dbReference type="ARBA" id="ARBA00022679"/>
    </source>
</evidence>
<accession>A0ABX0V535</accession>
<comment type="cofactor">
    <cofactor evidence="1">
        <name>pyridoxal 5'-phosphate</name>
        <dbReference type="ChEBI" id="CHEBI:597326"/>
    </cofactor>
</comment>